<evidence type="ECO:0000313" key="1">
    <source>
        <dbReference type="EMBL" id="KAF2208787.1"/>
    </source>
</evidence>
<organism evidence="1 2">
    <name type="scientific">Cercospora zeae-maydis SCOH1-5</name>
    <dbReference type="NCBI Taxonomy" id="717836"/>
    <lineage>
        <taxon>Eukaryota</taxon>
        <taxon>Fungi</taxon>
        <taxon>Dikarya</taxon>
        <taxon>Ascomycota</taxon>
        <taxon>Pezizomycotina</taxon>
        <taxon>Dothideomycetes</taxon>
        <taxon>Dothideomycetidae</taxon>
        <taxon>Mycosphaerellales</taxon>
        <taxon>Mycosphaerellaceae</taxon>
        <taxon>Cercospora</taxon>
    </lineage>
</organism>
<dbReference type="EMBL" id="ML992691">
    <property type="protein sequence ID" value="KAF2208787.1"/>
    <property type="molecule type" value="Genomic_DNA"/>
</dbReference>
<gene>
    <name evidence="1" type="ORF">CERZMDRAFT_91492</name>
</gene>
<dbReference type="Proteomes" id="UP000799539">
    <property type="component" value="Unassembled WGS sequence"/>
</dbReference>
<dbReference type="AlphaFoldDB" id="A0A6A6F876"/>
<proteinExistence type="predicted"/>
<reference evidence="1" key="1">
    <citation type="journal article" date="2020" name="Stud. Mycol.">
        <title>101 Dothideomycetes genomes: a test case for predicting lifestyles and emergence of pathogens.</title>
        <authorList>
            <person name="Haridas S."/>
            <person name="Albert R."/>
            <person name="Binder M."/>
            <person name="Bloem J."/>
            <person name="Labutti K."/>
            <person name="Salamov A."/>
            <person name="Andreopoulos B."/>
            <person name="Baker S."/>
            <person name="Barry K."/>
            <person name="Bills G."/>
            <person name="Bluhm B."/>
            <person name="Cannon C."/>
            <person name="Castanera R."/>
            <person name="Culley D."/>
            <person name="Daum C."/>
            <person name="Ezra D."/>
            <person name="Gonzalez J."/>
            <person name="Henrissat B."/>
            <person name="Kuo A."/>
            <person name="Liang C."/>
            <person name="Lipzen A."/>
            <person name="Lutzoni F."/>
            <person name="Magnuson J."/>
            <person name="Mondo S."/>
            <person name="Nolan M."/>
            <person name="Ohm R."/>
            <person name="Pangilinan J."/>
            <person name="Park H.-J."/>
            <person name="Ramirez L."/>
            <person name="Alfaro M."/>
            <person name="Sun H."/>
            <person name="Tritt A."/>
            <person name="Yoshinaga Y."/>
            <person name="Zwiers L.-H."/>
            <person name="Turgeon B."/>
            <person name="Goodwin S."/>
            <person name="Spatafora J."/>
            <person name="Crous P."/>
            <person name="Grigoriev I."/>
        </authorList>
    </citation>
    <scope>NUCLEOTIDE SEQUENCE</scope>
    <source>
        <strain evidence="1">SCOH1-5</strain>
    </source>
</reference>
<evidence type="ECO:0000313" key="2">
    <source>
        <dbReference type="Proteomes" id="UP000799539"/>
    </source>
</evidence>
<name>A0A6A6F876_9PEZI</name>
<protein>
    <submittedName>
        <fullName evidence="1">Uncharacterized protein</fullName>
    </submittedName>
</protein>
<sequence length="76" mass="8614">MRLIHDDVRIHRLSHPSSVSQHVLRLGGIHSSMTAGAERRVQSCTRSWSWTLRKDCEAGQSQDSLVGVRLSQVFRC</sequence>
<accession>A0A6A6F876</accession>
<keyword evidence="2" id="KW-1185">Reference proteome</keyword>